<feature type="transmembrane region" description="Helical" evidence="1">
    <location>
        <begin position="12"/>
        <end position="31"/>
    </location>
</feature>
<evidence type="ECO:0008006" key="4">
    <source>
        <dbReference type="Google" id="ProtNLM"/>
    </source>
</evidence>
<gene>
    <name evidence="2" type="ORF">CHTY_000030</name>
</gene>
<name>A0ABS5CXE0_9MOLU</name>
<proteinExistence type="predicted"/>
<reference evidence="2" key="1">
    <citation type="submission" date="2021-04" db="EMBL/GenBank/DDBJ databases">
        <title>Genomic features of Candidatus Phytoplasma meliae isolate ChTYXIII (1SrXIII-G).</title>
        <authorList>
            <person name="Fernandez F.D."/>
            <person name="Conci L.R."/>
        </authorList>
    </citation>
    <scope>NUCLEOTIDE SEQUENCE [LARGE SCALE GENOMIC DNA]</scope>
    <source>
        <strain evidence="2">ChTYXIII-Mo</strain>
    </source>
</reference>
<comment type="caution">
    <text evidence="2">The sequence shown here is derived from an EMBL/GenBank/DDBJ whole genome shotgun (WGS) entry which is preliminary data.</text>
</comment>
<protein>
    <recommendedName>
        <fullName evidence="4">Immunodominant membrane protein</fullName>
    </recommendedName>
</protein>
<dbReference type="EMBL" id="JACAOD020000001">
    <property type="protein sequence ID" value="MBP5835638.1"/>
    <property type="molecule type" value="Genomic_DNA"/>
</dbReference>
<dbReference type="RefSeq" id="WP_203551904.1">
    <property type="nucleotide sequence ID" value="NZ_JACAOD020000001.1"/>
</dbReference>
<evidence type="ECO:0000313" key="3">
    <source>
        <dbReference type="Proteomes" id="UP001195571"/>
    </source>
</evidence>
<dbReference type="Proteomes" id="UP001195571">
    <property type="component" value="Unassembled WGS sequence"/>
</dbReference>
<evidence type="ECO:0000256" key="1">
    <source>
        <dbReference type="SAM" id="Phobius"/>
    </source>
</evidence>
<organism evidence="2 3">
    <name type="scientific">Candidatus Phytoplasma meliae</name>
    <dbReference type="NCBI Taxonomy" id="1848402"/>
    <lineage>
        <taxon>Bacteria</taxon>
        <taxon>Bacillati</taxon>
        <taxon>Mycoplasmatota</taxon>
        <taxon>Mollicutes</taxon>
        <taxon>Acholeplasmatales</taxon>
        <taxon>Acholeplasmataceae</taxon>
        <taxon>Candidatus Phytoplasma</taxon>
        <taxon>16SrXIII (Mexican periwinkle virescence group)</taxon>
    </lineage>
</organism>
<keyword evidence="1" id="KW-1133">Transmembrane helix</keyword>
<evidence type="ECO:0000313" key="2">
    <source>
        <dbReference type="EMBL" id="MBP5835638.1"/>
    </source>
</evidence>
<accession>A0ABS5CXE0</accession>
<keyword evidence="3" id="KW-1185">Reference proteome</keyword>
<keyword evidence="1" id="KW-0472">Membrane</keyword>
<keyword evidence="1" id="KW-0812">Transmembrane</keyword>
<sequence>MTKLKKINQTLFTIFLITGITLFILAIYNLYQYQTSQTSVQNHLNSEITHSFNHLNVELSKTTNHLNSEIAKTSTHLNQQIDNLYNDITTTKTQTLNKIENNVDIKIQQFKQLILDQIEKLIIFLNNKVDTYLDPQSKEEIINCLKNIIENFGSFTLKDLYSYFKSPKK</sequence>